<feature type="compositionally biased region" description="Polar residues" evidence="1">
    <location>
        <begin position="114"/>
        <end position="141"/>
    </location>
</feature>
<accession>A0A4R0RDE0</accession>
<evidence type="ECO:0000313" key="3">
    <source>
        <dbReference type="Proteomes" id="UP000292702"/>
    </source>
</evidence>
<reference evidence="2 3" key="1">
    <citation type="submission" date="2018-11" db="EMBL/GenBank/DDBJ databases">
        <title>Genome assembly of Steccherinum ochraceum LE-BIN_3174, the white-rot fungus of the Steccherinaceae family (The Residual Polyporoid clade, Polyporales, Basidiomycota).</title>
        <authorList>
            <person name="Fedorova T.V."/>
            <person name="Glazunova O.A."/>
            <person name="Landesman E.O."/>
            <person name="Moiseenko K.V."/>
            <person name="Psurtseva N.V."/>
            <person name="Savinova O.S."/>
            <person name="Shakhova N.V."/>
            <person name="Tyazhelova T.V."/>
            <person name="Vasina D.V."/>
        </authorList>
    </citation>
    <scope>NUCLEOTIDE SEQUENCE [LARGE SCALE GENOMIC DNA]</scope>
    <source>
        <strain evidence="2 3">LE-BIN_3174</strain>
    </source>
</reference>
<sequence length="141" mass="15045">MQSKARFPSRIPSPVAMPAPVLVDIGILAAALAKLGVTQVTPAQLLDAIKQEQDDSIPVGPNRVCKGALVELSSQPSVLKSELITNREPLSDAEKETRRIVVARRKLFFPDNTLPASSYSAGLTTNTQLPSPTSTSVTPQE</sequence>
<comment type="caution">
    <text evidence="2">The sequence shown here is derived from an EMBL/GenBank/DDBJ whole genome shotgun (WGS) entry which is preliminary data.</text>
</comment>
<evidence type="ECO:0000313" key="2">
    <source>
        <dbReference type="EMBL" id="TCD65076.1"/>
    </source>
</evidence>
<dbReference type="EMBL" id="RWJN01000200">
    <property type="protein sequence ID" value="TCD65076.1"/>
    <property type="molecule type" value="Genomic_DNA"/>
</dbReference>
<organism evidence="2 3">
    <name type="scientific">Steccherinum ochraceum</name>
    <dbReference type="NCBI Taxonomy" id="92696"/>
    <lineage>
        <taxon>Eukaryota</taxon>
        <taxon>Fungi</taxon>
        <taxon>Dikarya</taxon>
        <taxon>Basidiomycota</taxon>
        <taxon>Agaricomycotina</taxon>
        <taxon>Agaricomycetes</taxon>
        <taxon>Polyporales</taxon>
        <taxon>Steccherinaceae</taxon>
        <taxon>Steccherinum</taxon>
    </lineage>
</organism>
<dbReference type="Proteomes" id="UP000292702">
    <property type="component" value="Unassembled WGS sequence"/>
</dbReference>
<dbReference type="AlphaFoldDB" id="A0A4R0RDE0"/>
<keyword evidence="3" id="KW-1185">Reference proteome</keyword>
<evidence type="ECO:0000256" key="1">
    <source>
        <dbReference type="SAM" id="MobiDB-lite"/>
    </source>
</evidence>
<protein>
    <submittedName>
        <fullName evidence="2">Uncharacterized protein</fullName>
    </submittedName>
</protein>
<feature type="region of interest" description="Disordered" evidence="1">
    <location>
        <begin position="112"/>
        <end position="141"/>
    </location>
</feature>
<proteinExistence type="predicted"/>
<gene>
    <name evidence="2" type="ORF">EIP91_003278</name>
</gene>
<name>A0A4R0RDE0_9APHY</name>